<dbReference type="AlphaFoldDB" id="A0A5A8DV94"/>
<evidence type="ECO:0000256" key="1">
    <source>
        <dbReference type="ARBA" id="ARBA00004298"/>
    </source>
</evidence>
<evidence type="ECO:0000313" key="18">
    <source>
        <dbReference type="Proteomes" id="UP000322899"/>
    </source>
</evidence>
<dbReference type="PANTHER" id="PTHR12966:SF0">
    <property type="entry name" value="NADH DEHYDROGENASE [UBIQUINONE] 1 ALPHA SUBCOMPLEX SUBUNIT 13"/>
    <property type="match status" value="1"/>
</dbReference>
<sequence>MATVPPTRRQIIQEMPRKGGFPALNVQLKRTVRGPPSWALLAGTAAISIGGLLYYVRTTDERRYIELAKINERFERAYVLQAVEDVTAPRRNKALIDTERELMASDPKWVVNQSPYMTARPKAPAFDEMDPRLFDGAGSR</sequence>
<evidence type="ECO:0000256" key="7">
    <source>
        <dbReference type="ARBA" id="ARBA00022982"/>
    </source>
</evidence>
<dbReference type="GO" id="GO:0005743">
    <property type="term" value="C:mitochondrial inner membrane"/>
    <property type="evidence" value="ECO:0007669"/>
    <property type="project" value="UniProtKB-SubCell"/>
</dbReference>
<dbReference type="OrthoDB" id="3308at2759"/>
<evidence type="ECO:0000313" key="19">
    <source>
        <dbReference type="Proteomes" id="UP000323011"/>
    </source>
</evidence>
<evidence type="ECO:0000256" key="10">
    <source>
        <dbReference type="ARBA" id="ARBA00023136"/>
    </source>
</evidence>
<dbReference type="InterPro" id="IPR009346">
    <property type="entry name" value="GRIM-19"/>
</dbReference>
<evidence type="ECO:0000256" key="8">
    <source>
        <dbReference type="ARBA" id="ARBA00022989"/>
    </source>
</evidence>
<evidence type="ECO:0000256" key="9">
    <source>
        <dbReference type="ARBA" id="ARBA00023128"/>
    </source>
</evidence>
<dbReference type="EMBL" id="VLTM01000117">
    <property type="protein sequence ID" value="KAA0151157.1"/>
    <property type="molecule type" value="Genomic_DNA"/>
</dbReference>
<dbReference type="OMA" id="QEMPRKG"/>
<keyword evidence="3 11" id="KW-0813">Transport</keyword>
<dbReference type="EMBL" id="VLTL01000170">
    <property type="protein sequence ID" value="KAA0156999.1"/>
    <property type="molecule type" value="Genomic_DNA"/>
</dbReference>
<dbReference type="Proteomes" id="UP000324907">
    <property type="component" value="Unassembled WGS sequence"/>
</dbReference>
<dbReference type="Proteomes" id="UP000323011">
    <property type="component" value="Unassembled WGS sequence"/>
</dbReference>
<keyword evidence="8 11" id="KW-1133">Transmembrane helix</keyword>
<evidence type="ECO:0000313" key="21">
    <source>
        <dbReference type="Proteomes" id="UP000325113"/>
    </source>
</evidence>
<accession>A0A5A8DV94</accession>
<keyword evidence="10 11" id="KW-0472">Membrane</keyword>
<protein>
    <recommendedName>
        <fullName evidence="11">NADH dehydrogenase [ubiquinone] 1 alpha subcomplex subunit 13</fullName>
    </recommendedName>
</protein>
<comment type="function">
    <text evidence="11">Complex I functions in the transfer of electrons from NADH to the respiratory chain. Accessory subunit of the mitochondrial membrane respiratory chain NADH dehydrogenase (Complex I), that is believed not to be involved in catalysis.</text>
</comment>
<comment type="caution">
    <text evidence="17">The sequence shown here is derived from an EMBL/GenBank/DDBJ whole genome shotgun (WGS) entry which is preliminary data.</text>
</comment>
<comment type="similarity">
    <text evidence="2 11">Belongs to the complex I NDUFA13 subunit family.</text>
</comment>
<dbReference type="Pfam" id="PF06212">
    <property type="entry name" value="GRIM-19"/>
    <property type="match status" value="1"/>
</dbReference>
<evidence type="ECO:0000256" key="3">
    <source>
        <dbReference type="ARBA" id="ARBA00022448"/>
    </source>
</evidence>
<name>A0A5A8DV94_CAFRO</name>
<keyword evidence="19" id="KW-1185">Reference proteome</keyword>
<dbReference type="Proteomes" id="UP000325113">
    <property type="component" value="Unassembled WGS sequence"/>
</dbReference>
<dbReference type="PANTHER" id="PTHR12966">
    <property type="entry name" value="NADH DEHYDROGENASE UBIQUINONE 1 ALPHA SUBCOMPLEX SUBUNIT 13"/>
    <property type="match status" value="1"/>
</dbReference>
<keyword evidence="6 11" id="KW-0999">Mitochondrion inner membrane</keyword>
<keyword evidence="4 11" id="KW-0679">Respiratory chain</keyword>
<evidence type="ECO:0000256" key="2">
    <source>
        <dbReference type="ARBA" id="ARBA00007312"/>
    </source>
</evidence>
<evidence type="ECO:0000313" key="16">
    <source>
        <dbReference type="EMBL" id="KAA0162215.1"/>
    </source>
</evidence>
<dbReference type="EMBL" id="VLTN01000057">
    <property type="protein sequence ID" value="KAA0148108.1"/>
    <property type="molecule type" value="Genomic_DNA"/>
</dbReference>
<evidence type="ECO:0000256" key="11">
    <source>
        <dbReference type="RuleBase" id="RU368034"/>
    </source>
</evidence>
<evidence type="ECO:0000313" key="20">
    <source>
        <dbReference type="Proteomes" id="UP000324907"/>
    </source>
</evidence>
<evidence type="ECO:0000313" key="17">
    <source>
        <dbReference type="EMBL" id="KAA0169405.1"/>
    </source>
</evidence>
<evidence type="ECO:0000256" key="5">
    <source>
        <dbReference type="ARBA" id="ARBA00022692"/>
    </source>
</evidence>
<keyword evidence="5 11" id="KW-0812">Transmembrane</keyword>
<reference evidence="18 19" key="1">
    <citation type="submission" date="2019-07" db="EMBL/GenBank/DDBJ databases">
        <title>Genomes of Cafeteria roenbergensis.</title>
        <authorList>
            <person name="Fischer M.G."/>
            <person name="Hackl T."/>
            <person name="Roman M."/>
        </authorList>
    </citation>
    <scope>NUCLEOTIDE SEQUENCE [LARGE SCALE GENOMIC DNA]</scope>
    <source>
        <strain evidence="13 19">BVI</strain>
        <strain evidence="14 21">Cflag</strain>
        <strain evidence="17 18">E4-10P</strain>
        <strain evidence="15 20">RCC970-E3</strain>
    </source>
</reference>
<dbReference type="EMBL" id="VLTO01000126">
    <property type="protein sequence ID" value="KAA0162215.1"/>
    <property type="molecule type" value="Genomic_DNA"/>
</dbReference>
<evidence type="ECO:0000313" key="15">
    <source>
        <dbReference type="EMBL" id="KAA0156999.1"/>
    </source>
</evidence>
<evidence type="ECO:0000313" key="14">
    <source>
        <dbReference type="EMBL" id="KAA0151157.1"/>
    </source>
</evidence>
<evidence type="ECO:0000256" key="4">
    <source>
        <dbReference type="ARBA" id="ARBA00022660"/>
    </source>
</evidence>
<comment type="subcellular location">
    <subcellularLocation>
        <location evidence="1 11">Mitochondrion inner membrane</location>
        <topology evidence="1 11">Single-pass membrane protein</topology>
        <orientation evidence="1 11">Matrix side</orientation>
    </subcellularLocation>
</comment>
<evidence type="ECO:0000313" key="13">
    <source>
        <dbReference type="EMBL" id="KAA0148108.1"/>
    </source>
</evidence>
<evidence type="ECO:0000256" key="12">
    <source>
        <dbReference type="SAM" id="MobiDB-lite"/>
    </source>
</evidence>
<keyword evidence="9 11" id="KW-0496">Mitochondrion</keyword>
<keyword evidence="7 11" id="KW-0249">Electron transport</keyword>
<proteinExistence type="inferred from homology"/>
<feature type="region of interest" description="Disordered" evidence="12">
    <location>
        <begin position="121"/>
        <end position="140"/>
    </location>
</feature>
<dbReference type="Proteomes" id="UP000322899">
    <property type="component" value="Unassembled WGS sequence"/>
</dbReference>
<evidence type="ECO:0000256" key="6">
    <source>
        <dbReference type="ARBA" id="ARBA00022792"/>
    </source>
</evidence>
<feature type="transmembrane region" description="Helical" evidence="11">
    <location>
        <begin position="38"/>
        <end position="56"/>
    </location>
</feature>
<organism evidence="17 18">
    <name type="scientific">Cafeteria roenbergensis</name>
    <name type="common">Marine flagellate</name>
    <dbReference type="NCBI Taxonomy" id="33653"/>
    <lineage>
        <taxon>Eukaryota</taxon>
        <taxon>Sar</taxon>
        <taxon>Stramenopiles</taxon>
        <taxon>Bigyra</taxon>
        <taxon>Opalozoa</taxon>
        <taxon>Bicosoecida</taxon>
        <taxon>Cafeteriaceae</taxon>
        <taxon>Cafeteria</taxon>
    </lineage>
</organism>
<gene>
    <name evidence="17" type="ORF">FNF27_06953</name>
    <name evidence="16" type="ORF">FNF27_08089</name>
    <name evidence="15" type="ORF">FNF28_06566</name>
    <name evidence="13" type="ORF">FNF29_06903</name>
    <name evidence="14" type="ORF">FNF31_06891</name>
</gene>
<dbReference type="EMBL" id="VLTO01000070">
    <property type="protein sequence ID" value="KAA0169405.1"/>
    <property type="molecule type" value="Genomic_DNA"/>
</dbReference>
<dbReference type="GO" id="GO:0045271">
    <property type="term" value="C:respiratory chain complex I"/>
    <property type="evidence" value="ECO:0007669"/>
    <property type="project" value="UniProtKB-UniRule"/>
</dbReference>